<evidence type="ECO:0000259" key="13">
    <source>
        <dbReference type="PROSITE" id="PS51819"/>
    </source>
</evidence>
<dbReference type="CDD" id="cd08342">
    <property type="entry name" value="HPPD_N_like"/>
    <property type="match status" value="1"/>
</dbReference>
<dbReference type="EMBL" id="CAWYQH010000068">
    <property type="protein sequence ID" value="CAK8680149.1"/>
    <property type="molecule type" value="Genomic_DNA"/>
</dbReference>
<evidence type="ECO:0000256" key="10">
    <source>
        <dbReference type="ARBA" id="ARBA00033727"/>
    </source>
</evidence>
<evidence type="ECO:0000256" key="3">
    <source>
        <dbReference type="ARBA" id="ARBA00005877"/>
    </source>
</evidence>
<dbReference type="InterPro" id="IPR029068">
    <property type="entry name" value="Glyas_Bleomycin-R_OHBP_Dase"/>
</dbReference>
<comment type="catalytic activity">
    <reaction evidence="11">
        <text>3-(4-hydroxyphenyl)pyruvate + O2 = homogentisate + CO2</text>
        <dbReference type="Rhea" id="RHEA:16189"/>
        <dbReference type="ChEBI" id="CHEBI:15379"/>
        <dbReference type="ChEBI" id="CHEBI:16169"/>
        <dbReference type="ChEBI" id="CHEBI:16526"/>
        <dbReference type="ChEBI" id="CHEBI:36242"/>
        <dbReference type="EC" id="1.13.11.27"/>
    </reaction>
    <physiologicalReaction direction="left-to-right" evidence="11">
        <dbReference type="Rhea" id="RHEA:16190"/>
    </physiologicalReaction>
</comment>
<keyword evidence="7" id="KW-0828">Tyrosine catabolism</keyword>
<evidence type="ECO:0000256" key="6">
    <source>
        <dbReference type="ARBA" id="ARBA00022737"/>
    </source>
</evidence>
<comment type="similarity">
    <text evidence="3 12">Belongs to the 4HPPD family.</text>
</comment>
<evidence type="ECO:0000256" key="1">
    <source>
        <dbReference type="ARBA" id="ARBA00001962"/>
    </source>
</evidence>
<dbReference type="Pfam" id="PF00903">
    <property type="entry name" value="Glyoxalase"/>
    <property type="match status" value="2"/>
</dbReference>
<organism evidence="14 15">
    <name type="scientific">Clavelina lepadiformis</name>
    <name type="common">Light-bulb sea squirt</name>
    <name type="synonym">Ascidia lepadiformis</name>
    <dbReference type="NCBI Taxonomy" id="159417"/>
    <lineage>
        <taxon>Eukaryota</taxon>
        <taxon>Metazoa</taxon>
        <taxon>Chordata</taxon>
        <taxon>Tunicata</taxon>
        <taxon>Ascidiacea</taxon>
        <taxon>Aplousobranchia</taxon>
        <taxon>Clavelinidae</taxon>
        <taxon>Clavelina</taxon>
    </lineage>
</organism>
<sequence length="383" mass="43745">MTYYQEKGAKHEKGEFKCFDHVTFWVGNAKQAASYYCTHMGFELHAYRGLETGERNIVSHVVRQGDIIFEFQSALNPGNEAYGEHIKKHGDAVKDVSFSVEDISALMKVAKSQPGLVVVKDLWTESDEGGTVTFATVRTYGDTTHTLIERGNYSGLFLPGYKAPLNVPSFYKTLPGIDLQFIDHVVGNQPDRGMDPTAKWYEDNLLFHKFWSIDDDLIHTEYSSLRSVVVTNFQETIKMPINEPANGKRKSQIQEYCDYNDGPGVQHIAMRTNDILKSITHLRDRGMEFLTIPDSYYVKLKEKLSKSKTVVSEDMDLIQKHRILVDFDENGYLLQIFTKPMQDRPTFFLEVIQRRNHQGFGAGNFKTLFEAIEIDQATRGNLV</sequence>
<evidence type="ECO:0000256" key="7">
    <source>
        <dbReference type="ARBA" id="ARBA00022878"/>
    </source>
</evidence>
<comment type="function">
    <text evidence="10">Catalyzes the conversion of 4-hydroxyphenylpyruvic acid to homogentisic acid, one of the steps in tyrosine catabolism.</text>
</comment>
<proteinExistence type="inferred from homology"/>
<evidence type="ECO:0000256" key="4">
    <source>
        <dbReference type="ARBA" id="ARBA00018452"/>
    </source>
</evidence>
<evidence type="ECO:0000313" key="15">
    <source>
        <dbReference type="Proteomes" id="UP001642483"/>
    </source>
</evidence>
<protein>
    <recommendedName>
        <fullName evidence="4 12">4-hydroxyphenylpyruvate dioxygenase</fullName>
    </recommendedName>
</protein>
<keyword evidence="8" id="KW-0408">Iron</keyword>
<evidence type="ECO:0000256" key="5">
    <source>
        <dbReference type="ARBA" id="ARBA00022723"/>
    </source>
</evidence>
<evidence type="ECO:0000256" key="9">
    <source>
        <dbReference type="ARBA" id="ARBA00023232"/>
    </source>
</evidence>
<dbReference type="InterPro" id="IPR041736">
    <property type="entry name" value="4OHPhenylPyrv_dOase_N"/>
</dbReference>
<dbReference type="PANTHER" id="PTHR11959:SF1">
    <property type="entry name" value="4-HYDROXYPHENYLPYRUVATE DIOXYGENASE"/>
    <property type="match status" value="1"/>
</dbReference>
<gene>
    <name evidence="14" type="ORF">CVLEPA_LOCUS10433</name>
</gene>
<keyword evidence="15" id="KW-1185">Reference proteome</keyword>
<comment type="cofactor">
    <cofactor evidence="1">
        <name>Fe cation</name>
        <dbReference type="ChEBI" id="CHEBI:24875"/>
    </cofactor>
</comment>
<feature type="domain" description="VOC" evidence="13">
    <location>
        <begin position="181"/>
        <end position="339"/>
    </location>
</feature>
<keyword evidence="6" id="KW-0677">Repeat</keyword>
<dbReference type="InterPro" id="IPR004360">
    <property type="entry name" value="Glyas_Fos-R_dOase_dom"/>
</dbReference>
<evidence type="ECO:0000256" key="8">
    <source>
        <dbReference type="ARBA" id="ARBA00023004"/>
    </source>
</evidence>
<dbReference type="PANTHER" id="PTHR11959">
    <property type="entry name" value="4-HYDROXYPHENYLPYRUVATE DIOXYGENASE"/>
    <property type="match status" value="1"/>
</dbReference>
<dbReference type="Gene3D" id="3.10.180.10">
    <property type="entry name" value="2,3-Dihydroxybiphenyl 1,2-Dioxygenase, domain 1"/>
    <property type="match status" value="2"/>
</dbReference>
<reference evidence="14 15" key="1">
    <citation type="submission" date="2024-02" db="EMBL/GenBank/DDBJ databases">
        <authorList>
            <person name="Daric V."/>
            <person name="Darras S."/>
        </authorList>
    </citation>
    <scope>NUCLEOTIDE SEQUENCE [LARGE SCALE GENOMIC DNA]</scope>
</reference>
<dbReference type="CDD" id="cd07250">
    <property type="entry name" value="HPPD_C_like"/>
    <property type="match status" value="1"/>
</dbReference>
<evidence type="ECO:0000256" key="2">
    <source>
        <dbReference type="ARBA" id="ARBA00005162"/>
    </source>
</evidence>
<dbReference type="PIRSF" id="PIRSF009283">
    <property type="entry name" value="HPP_dOase"/>
    <property type="match status" value="1"/>
</dbReference>
<evidence type="ECO:0000313" key="14">
    <source>
        <dbReference type="EMBL" id="CAK8680149.1"/>
    </source>
</evidence>
<accession>A0ABP0FNR6</accession>
<evidence type="ECO:0000256" key="11">
    <source>
        <dbReference type="ARBA" id="ARBA00048047"/>
    </source>
</evidence>
<keyword evidence="9" id="KW-0585">Phenylalanine catabolism</keyword>
<dbReference type="PROSITE" id="PS51819">
    <property type="entry name" value="VOC"/>
    <property type="match status" value="2"/>
</dbReference>
<comment type="pathway">
    <text evidence="2">Amino-acid degradation; L-phenylalanine degradation; acetoacetate and fumarate from L-phenylalanine: step 3/6.</text>
</comment>
<feature type="domain" description="VOC" evidence="13">
    <location>
        <begin position="18"/>
        <end position="150"/>
    </location>
</feature>
<comment type="caution">
    <text evidence="14">The sequence shown here is derived from an EMBL/GenBank/DDBJ whole genome shotgun (WGS) entry which is preliminary data.</text>
</comment>
<dbReference type="InterPro" id="IPR005956">
    <property type="entry name" value="4OHPhenylPyrv_dOase"/>
</dbReference>
<keyword evidence="5" id="KW-0479">Metal-binding</keyword>
<dbReference type="InterPro" id="IPR037523">
    <property type="entry name" value="VOC_core"/>
</dbReference>
<dbReference type="SUPFAM" id="SSF54593">
    <property type="entry name" value="Glyoxalase/Bleomycin resistance protein/Dihydroxybiphenyl dioxygenase"/>
    <property type="match status" value="1"/>
</dbReference>
<dbReference type="Proteomes" id="UP001642483">
    <property type="component" value="Unassembled WGS sequence"/>
</dbReference>
<dbReference type="NCBIfam" id="TIGR01263">
    <property type="entry name" value="4HPPD"/>
    <property type="match status" value="1"/>
</dbReference>
<evidence type="ECO:0000256" key="12">
    <source>
        <dbReference type="PIRNR" id="PIRNR009283"/>
    </source>
</evidence>
<dbReference type="InterPro" id="IPR041735">
    <property type="entry name" value="4OHPhenylPyrv_dOase_C"/>
</dbReference>
<name>A0ABP0FNR6_CLALP</name>